<keyword evidence="6" id="KW-1043">Host membrane</keyword>
<evidence type="ECO:0000256" key="4">
    <source>
        <dbReference type="ARBA" id="ARBA00022448"/>
    </source>
</evidence>
<comment type="function">
    <text evidence="11">Plays a role in viral cell-to-cell propagation, by facilitating genome transport to neighboring plant cells through plasmosdesmata. May induce the formation of granular vesicles derived from the Endoplasmic reticulum, which align on actin filaments.</text>
</comment>
<comment type="subcellular location">
    <subcellularLocation>
        <location evidence="1">Host endoplasmic reticulum membrane</location>
    </subcellularLocation>
</comment>
<dbReference type="GO" id="GO:0044167">
    <property type="term" value="C:host cell endoplasmic reticulum membrane"/>
    <property type="evidence" value="ECO:0007669"/>
    <property type="project" value="UniProtKB-SubCell"/>
</dbReference>
<keyword evidence="4" id="KW-0813">Transport</keyword>
<gene>
    <name evidence="13" type="primary">TGB 3</name>
</gene>
<evidence type="ECO:0000256" key="11">
    <source>
        <dbReference type="ARBA" id="ARBA00025270"/>
    </source>
</evidence>
<keyword evidence="8" id="KW-0916">Viral movement protein</keyword>
<dbReference type="Pfam" id="PF02495">
    <property type="entry name" value="TGBp3"/>
    <property type="match status" value="1"/>
</dbReference>
<evidence type="ECO:0000256" key="10">
    <source>
        <dbReference type="ARBA" id="ARBA00023184"/>
    </source>
</evidence>
<evidence type="ECO:0000256" key="12">
    <source>
        <dbReference type="ARBA" id="ARBA00033148"/>
    </source>
</evidence>
<proteinExistence type="inferred from homology"/>
<keyword evidence="10" id="KW-1038">Host endoplasmic reticulum</keyword>
<keyword evidence="7" id="KW-1133">Transmembrane helix</keyword>
<name>A0A173G3F5_9VIRU</name>
<dbReference type="EMBL" id="KY348771">
    <property type="protein sequence ID" value="ATU47239.1"/>
    <property type="molecule type" value="Genomic_RNA"/>
</dbReference>
<comment type="similarity">
    <text evidence="2">Belongs to the Tymovirales TGBp3 protein family.</text>
</comment>
<evidence type="ECO:0000256" key="9">
    <source>
        <dbReference type="ARBA" id="ARBA00023136"/>
    </source>
</evidence>
<evidence type="ECO:0000313" key="14">
    <source>
        <dbReference type="EMBL" id="ATU47239.1"/>
    </source>
</evidence>
<evidence type="ECO:0000256" key="6">
    <source>
        <dbReference type="ARBA" id="ARBA00022870"/>
    </source>
</evidence>
<dbReference type="GO" id="GO:0046740">
    <property type="term" value="P:transport of virus in host, cell to cell"/>
    <property type="evidence" value="ECO:0007669"/>
    <property type="project" value="UniProtKB-KW"/>
</dbReference>
<evidence type="ECO:0000256" key="7">
    <source>
        <dbReference type="ARBA" id="ARBA00022989"/>
    </source>
</evidence>
<evidence type="ECO:0000256" key="8">
    <source>
        <dbReference type="ARBA" id="ARBA00023031"/>
    </source>
</evidence>
<keyword evidence="5" id="KW-0812">Transmembrane</keyword>
<reference evidence="14" key="2">
    <citation type="submission" date="2016-12" db="EMBL/GenBank/DDBJ databases">
        <title>Identification of viruses by deep sequence from Opuntia plants in Mexico.</title>
        <authorList>
            <person name="Salgado H."/>
            <person name="De La Torre Almaraz R."/>
        </authorList>
    </citation>
    <scope>NUCLEOTIDE SEQUENCE</scope>
    <source>
        <strain evidence="14">Noptuna-Mex</strain>
    </source>
</reference>
<keyword evidence="9" id="KW-0472">Membrane</keyword>
<accession>A0A173G3F5</accession>
<reference evidence="13" key="1">
    <citation type="submission" date="2016-02" db="EMBL/GenBank/DDBJ databases">
        <title>A novel strategy of RNA-seq for identifying of RNA plant viruses in Opuntia ficus-indica from Mexico.</title>
        <authorList>
            <person name="Salgado Ortiz H."/>
            <person name="De La Torre R.A."/>
            <person name="Campos Contreras J.E."/>
            <person name="Padilla Noriega L."/>
            <person name="Sanchez-Navarro J.A."/>
            <person name="Pallas V."/>
        </authorList>
    </citation>
    <scope>NUCLEOTIDE SEQUENCE</scope>
    <source>
        <strain evidence="13">Nopal verdura-1</strain>
    </source>
</reference>
<dbReference type="InterPro" id="IPR003411">
    <property type="entry name" value="TGBp3"/>
</dbReference>
<evidence type="ECO:0000256" key="5">
    <source>
        <dbReference type="ARBA" id="ARBA00022692"/>
    </source>
</evidence>
<evidence type="ECO:0000256" key="1">
    <source>
        <dbReference type="ARBA" id="ARBA00004625"/>
    </source>
</evidence>
<evidence type="ECO:0000256" key="2">
    <source>
        <dbReference type="ARBA" id="ARBA00010355"/>
    </source>
</evidence>
<dbReference type="EMBL" id="KU854931">
    <property type="protein sequence ID" value="ANH10863.1"/>
    <property type="molecule type" value="Genomic_RNA"/>
</dbReference>
<evidence type="ECO:0000313" key="13">
    <source>
        <dbReference type="EMBL" id="ANH10863.1"/>
    </source>
</evidence>
<evidence type="ECO:0000256" key="3">
    <source>
        <dbReference type="ARBA" id="ARBA00013812"/>
    </source>
</evidence>
<sequence length="63" mass="6583">MLVLSFLVGAALGLALLAALHTGENKGCLIQFNGHSTIVSNCQDVKDLAAVINAINNRLSFSN</sequence>
<organism evidence="13">
    <name type="scientific">Opuntia virus X</name>
    <dbReference type="NCBI Taxonomy" id="253702"/>
    <lineage>
        <taxon>Viruses</taxon>
        <taxon>Riboviria</taxon>
        <taxon>Orthornavirae</taxon>
        <taxon>Kitrinoviricota</taxon>
        <taxon>Alsuviricetes</taxon>
        <taxon>Tymovirales</taxon>
        <taxon>Alphaflexiviridae</taxon>
        <taxon>Potexvirus</taxon>
        <taxon>Potexvirus ecsopuntiae</taxon>
    </lineage>
</organism>
<protein>
    <recommendedName>
        <fullName evidence="3">Movement protein TGBp3</fullName>
    </recommendedName>
    <alternativeName>
        <fullName evidence="12">Triple gene block 3 protein</fullName>
    </alternativeName>
</protein>